<proteinExistence type="predicted"/>
<protein>
    <submittedName>
        <fullName evidence="1">DUF1684 domain-containing protein</fullName>
    </submittedName>
</protein>
<comment type="caution">
    <text evidence="1">The sequence shown here is derived from an EMBL/GenBank/DDBJ whole genome shotgun (WGS) entry which is preliminary data.</text>
</comment>
<evidence type="ECO:0000313" key="2">
    <source>
        <dbReference type="Proteomes" id="UP000609346"/>
    </source>
</evidence>
<dbReference type="EMBL" id="JACXZA010000011">
    <property type="protein sequence ID" value="MBD3922734.1"/>
    <property type="molecule type" value="Genomic_DNA"/>
</dbReference>
<dbReference type="PANTHER" id="PTHR41913">
    <property type="entry name" value="DUF1684 DOMAIN-CONTAINING PROTEIN"/>
    <property type="match status" value="1"/>
</dbReference>
<dbReference type="PANTHER" id="PTHR41913:SF1">
    <property type="entry name" value="DUF1684 DOMAIN-CONTAINING PROTEIN"/>
    <property type="match status" value="1"/>
</dbReference>
<sequence>MMPLEEWRAYRHQSVIGPQGDLALILLQNIQEPTRIDGIPGLWAPRTSASNGLLLTASISDGITVDGRPVEGTVTLESDVSVVQFSDTLSAMATEQPGSEHLLAVWDIQIEPVQSFDSISTYPYDPQWIIEGTYVAGEQGQTASFAHIADQEGSLRHHQSPGEIQFEVDGVPCRMTPFASGESLIIIFGDLTNGQETYGLGRMLLVTVNTDGTAVLDFNRAFLPSCAFSHHFNCPIPPRQNRLPFEVKAGEKQVVHR</sequence>
<evidence type="ECO:0000313" key="1">
    <source>
        <dbReference type="EMBL" id="MBD3922734.1"/>
    </source>
</evidence>
<reference evidence="1 2" key="1">
    <citation type="submission" date="2020-09" db="EMBL/GenBank/DDBJ databases">
        <title>Paenibacillus sp. strain PR3 16S rRNA gene Genome sequencing and assembly.</title>
        <authorList>
            <person name="Kim J."/>
        </authorList>
    </citation>
    <scope>NUCLEOTIDE SEQUENCE [LARGE SCALE GENOMIC DNA]</scope>
    <source>
        <strain evidence="1 2">PR3</strain>
    </source>
</reference>
<name>A0ABR8N3I5_9BACL</name>
<accession>A0ABR8N3I5</accession>
<gene>
    <name evidence="1" type="ORF">H8B09_28755</name>
</gene>
<keyword evidence="2" id="KW-1185">Reference proteome</keyword>
<dbReference type="InterPro" id="IPR012467">
    <property type="entry name" value="DUF1684"/>
</dbReference>
<organism evidence="1 2">
    <name type="scientific">Paenibacillus terricola</name>
    <dbReference type="NCBI Taxonomy" id="2763503"/>
    <lineage>
        <taxon>Bacteria</taxon>
        <taxon>Bacillati</taxon>
        <taxon>Bacillota</taxon>
        <taxon>Bacilli</taxon>
        <taxon>Bacillales</taxon>
        <taxon>Paenibacillaceae</taxon>
        <taxon>Paenibacillus</taxon>
    </lineage>
</organism>
<dbReference type="RefSeq" id="WP_191207040.1">
    <property type="nucleotide sequence ID" value="NZ_JACXZA010000011.1"/>
</dbReference>
<dbReference type="Proteomes" id="UP000609346">
    <property type="component" value="Unassembled WGS sequence"/>
</dbReference>
<dbReference type="Pfam" id="PF07920">
    <property type="entry name" value="DUF1684"/>
    <property type="match status" value="1"/>
</dbReference>